<keyword evidence="1" id="KW-0175">Coiled coil</keyword>
<reference evidence="2 3" key="1">
    <citation type="submission" date="2019-12" db="EMBL/GenBank/DDBJ databases">
        <title>Genome sequence of Streptomyces bambusae.</title>
        <authorList>
            <person name="Bansal K."/>
            <person name="Choksket S."/>
            <person name="Korpole S."/>
            <person name="Patil P.B."/>
        </authorList>
    </citation>
    <scope>NUCLEOTIDE SEQUENCE [LARGE SCALE GENOMIC DNA]</scope>
    <source>
        <strain evidence="2 3">SK60</strain>
    </source>
</reference>
<comment type="caution">
    <text evidence="2">The sequence shown here is derived from an EMBL/GenBank/DDBJ whole genome shotgun (WGS) entry which is preliminary data.</text>
</comment>
<feature type="coiled-coil region" evidence="1">
    <location>
        <begin position="314"/>
        <end position="394"/>
    </location>
</feature>
<protein>
    <submittedName>
        <fullName evidence="2">Uncharacterized protein</fullName>
    </submittedName>
</protein>
<dbReference type="Proteomes" id="UP000812013">
    <property type="component" value="Unassembled WGS sequence"/>
</dbReference>
<evidence type="ECO:0000313" key="3">
    <source>
        <dbReference type="Proteomes" id="UP000812013"/>
    </source>
</evidence>
<name>A0ABS6YZQ3_9ACTN</name>
<proteinExistence type="predicted"/>
<keyword evidence="3" id="KW-1185">Reference proteome</keyword>
<dbReference type="RefSeq" id="WP_219664852.1">
    <property type="nucleotide sequence ID" value="NZ_WTFF01000011.1"/>
</dbReference>
<dbReference type="EMBL" id="WTFF01000011">
    <property type="protein sequence ID" value="MBW5480968.1"/>
    <property type="molecule type" value="Genomic_DNA"/>
</dbReference>
<evidence type="ECO:0000256" key="1">
    <source>
        <dbReference type="SAM" id="Coils"/>
    </source>
</evidence>
<organism evidence="2 3">
    <name type="scientific">Streptomyces bambusae</name>
    <dbReference type="NCBI Taxonomy" id="1550616"/>
    <lineage>
        <taxon>Bacteria</taxon>
        <taxon>Bacillati</taxon>
        <taxon>Actinomycetota</taxon>
        <taxon>Actinomycetes</taxon>
        <taxon>Kitasatosporales</taxon>
        <taxon>Streptomycetaceae</taxon>
        <taxon>Streptomyces</taxon>
    </lineage>
</organism>
<accession>A0ABS6YZQ3</accession>
<sequence length="564" mass="61930">MSEPSNPLAHRTALTVPDGSATLPDVRRITGTWLNEKFHREIPIASGLHHLDGKRLLLSQVAYRADGTERAMRLQLREDLDEATWRTTVTAVADGGPGTGTGPGPGPAAVSVGLECFVNPGYAVEPARPRVVELLVAGLRCQDGPVRLTLAPIPTAAQDIGALIEVLCDPDRQRPVIVAAAPRHPEPVWWRGLDKAMRKAAGAASSYLLDDTAAVDAFRQAAEHHRVAPGAVRTFLPEVDPAWPADGPRHRYSTVARLTDPRSGSWNNIVRIVQRMSTEAALPAPLSTLVFPEEDQRRDDRRAALDTRAVSNEVDGLRRKVAELSALLEIADEEITELQNGEKLLQRTSASLDSDLRALRARADSDLEDHLQALEEVERARAEADMLRSRLARQGRLEETVIVDAPPGLPAGFEELWDRCGEFENIIVSALPAPALALDETDRARVWAGKTWTALRALDRYGRDAREGFKGGFYEHCQSEQSCWPVKKVTMVESDTTMSQYGTERHLPVPTQYAPSGRAEMQPHLKIDSKGESPRIHFLDDTKGSTGKVIVGYIGKHLTNTRTN</sequence>
<evidence type="ECO:0000313" key="2">
    <source>
        <dbReference type="EMBL" id="MBW5480968.1"/>
    </source>
</evidence>
<gene>
    <name evidence="2" type="ORF">GPJ59_03445</name>
</gene>